<evidence type="ECO:0000259" key="3">
    <source>
        <dbReference type="Pfam" id="PF12955"/>
    </source>
</evidence>
<dbReference type="AlphaFoldDB" id="A0A433DNN4"/>
<feature type="domain" description="Vacuolar sorting protein Vps3844 N-terminal" evidence="4">
    <location>
        <begin position="49"/>
        <end position="145"/>
    </location>
</feature>
<evidence type="ECO:0000259" key="5">
    <source>
        <dbReference type="Pfam" id="PF25294"/>
    </source>
</evidence>
<feature type="transmembrane region" description="Helical" evidence="1">
    <location>
        <begin position="374"/>
        <end position="394"/>
    </location>
</feature>
<organism evidence="6 7">
    <name type="scientific">Jimgerdemannia flammicorona</name>
    <dbReference type="NCBI Taxonomy" id="994334"/>
    <lineage>
        <taxon>Eukaryota</taxon>
        <taxon>Fungi</taxon>
        <taxon>Fungi incertae sedis</taxon>
        <taxon>Mucoromycota</taxon>
        <taxon>Mucoromycotina</taxon>
        <taxon>Endogonomycetes</taxon>
        <taxon>Endogonales</taxon>
        <taxon>Endogonaceae</taxon>
        <taxon>Jimgerdemannia</taxon>
    </lineage>
</organism>
<protein>
    <submittedName>
        <fullName evidence="6">Uncharacterized protein</fullName>
    </submittedName>
</protein>
<dbReference type="PANTHER" id="PTHR36853:SF1">
    <property type="entry name" value="DUF3844 DOMAIN-CONTAINING PROTEIN"/>
    <property type="match status" value="1"/>
</dbReference>
<keyword evidence="2" id="KW-0732">Signal</keyword>
<dbReference type="InterPro" id="IPR049205">
    <property type="entry name" value="Vps3844_N"/>
</dbReference>
<evidence type="ECO:0000313" key="7">
    <source>
        <dbReference type="Proteomes" id="UP000268093"/>
    </source>
</evidence>
<evidence type="ECO:0000256" key="1">
    <source>
        <dbReference type="SAM" id="Phobius"/>
    </source>
</evidence>
<dbReference type="InterPro" id="IPR053065">
    <property type="entry name" value="Archenteron_Induction-Rel"/>
</dbReference>
<sequence length="415" mass="44117">MRPITSKLLLPLVLSAASCLDYPLAATTSVYVLSSHGASTQPVTASVVPTLSFTASSLVLSHLFGTTDRHPLNVQSAPEDFSAANEALKNNPIVKGDVFEKVGGNLLVIVGGVEKGTDVLPSHEPAFFVSSTYTPFDYSTLVRELSVRSGETLFEAERAGIRLVVGNEGLIAAIPAKPAVAGAFESLSIRYPETAYGVFDAMEDVTFAVEVQYVADVVSALGKARQHVTYDIPDFVGVRMSGLEGIRRKHGVESDQYRNAVAILKDLFEKTVIPDFEQPYTTRAIVTFILTPSTSTSTSSPLSKRALANAATTCHPDLVTCESATNACSGHGTCAQFSTGNTTACFACRCAKINGTVYTGARCELHDLSTDFQLLFWTSVALLITTVGVCYFLFESGKLENGGVTLGSGGPLKQD</sequence>
<keyword evidence="1" id="KW-0812">Transmembrane</keyword>
<feature type="domain" description="Renin receptor N-terminal" evidence="5">
    <location>
        <begin position="202"/>
        <end position="291"/>
    </location>
</feature>
<reference evidence="6 7" key="1">
    <citation type="journal article" date="2018" name="New Phytol.">
        <title>Phylogenomics of Endogonaceae and evolution of mycorrhizas within Mucoromycota.</title>
        <authorList>
            <person name="Chang Y."/>
            <person name="Desiro A."/>
            <person name="Na H."/>
            <person name="Sandor L."/>
            <person name="Lipzen A."/>
            <person name="Clum A."/>
            <person name="Barry K."/>
            <person name="Grigoriev I.V."/>
            <person name="Martin F.M."/>
            <person name="Stajich J.E."/>
            <person name="Smith M.E."/>
            <person name="Bonito G."/>
            <person name="Spatafora J.W."/>
        </authorList>
    </citation>
    <scope>NUCLEOTIDE SEQUENCE [LARGE SCALE GENOMIC DNA]</scope>
    <source>
        <strain evidence="6 7">GMNB39</strain>
    </source>
</reference>
<dbReference type="InterPro" id="IPR024382">
    <property type="entry name" value="Vps3844_C"/>
</dbReference>
<feature type="chain" id="PRO_5019213788" evidence="2">
    <location>
        <begin position="20"/>
        <end position="415"/>
    </location>
</feature>
<feature type="domain" description="Vacuolar sorting protein Vps3844 C-terminal" evidence="3">
    <location>
        <begin position="314"/>
        <end position="400"/>
    </location>
</feature>
<evidence type="ECO:0000313" key="6">
    <source>
        <dbReference type="EMBL" id="RUP52441.1"/>
    </source>
</evidence>
<dbReference type="PANTHER" id="PTHR36853">
    <property type="entry name" value="EXPRESSED PROTEIN"/>
    <property type="match status" value="1"/>
</dbReference>
<keyword evidence="7" id="KW-1185">Reference proteome</keyword>
<dbReference type="Pfam" id="PF25294">
    <property type="entry name" value="RENR_N"/>
    <property type="match status" value="1"/>
</dbReference>
<proteinExistence type="predicted"/>
<evidence type="ECO:0000256" key="2">
    <source>
        <dbReference type="SAM" id="SignalP"/>
    </source>
</evidence>
<name>A0A433DNN4_9FUNG</name>
<dbReference type="InterPro" id="IPR057318">
    <property type="entry name" value="RENR_N"/>
</dbReference>
<dbReference type="Proteomes" id="UP000268093">
    <property type="component" value="Unassembled WGS sequence"/>
</dbReference>
<dbReference type="Pfam" id="PF21656">
    <property type="entry name" value="DUF6859"/>
    <property type="match status" value="1"/>
</dbReference>
<dbReference type="EMBL" id="RBNI01000013">
    <property type="protein sequence ID" value="RUP52441.1"/>
    <property type="molecule type" value="Genomic_DNA"/>
</dbReference>
<keyword evidence="1" id="KW-0472">Membrane</keyword>
<dbReference type="Pfam" id="PF12955">
    <property type="entry name" value="Vps3844_C"/>
    <property type="match status" value="1"/>
</dbReference>
<feature type="signal peptide" evidence="2">
    <location>
        <begin position="1"/>
        <end position="19"/>
    </location>
</feature>
<comment type="caution">
    <text evidence="6">The sequence shown here is derived from an EMBL/GenBank/DDBJ whole genome shotgun (WGS) entry which is preliminary data.</text>
</comment>
<dbReference type="GO" id="GO:0005783">
    <property type="term" value="C:endoplasmic reticulum"/>
    <property type="evidence" value="ECO:0007669"/>
    <property type="project" value="TreeGrafter"/>
</dbReference>
<evidence type="ECO:0000259" key="4">
    <source>
        <dbReference type="Pfam" id="PF21656"/>
    </source>
</evidence>
<gene>
    <name evidence="6" type="ORF">BC936DRAFT_138355</name>
</gene>
<keyword evidence="1" id="KW-1133">Transmembrane helix</keyword>
<accession>A0A433DNN4</accession>
<dbReference type="OrthoDB" id="5583277at2759"/>
<dbReference type="PROSITE" id="PS51257">
    <property type="entry name" value="PROKAR_LIPOPROTEIN"/>
    <property type="match status" value="1"/>
</dbReference>